<dbReference type="CDD" id="cd00067">
    <property type="entry name" value="GAL4"/>
    <property type="match status" value="1"/>
</dbReference>
<dbReference type="PROSITE" id="PS50048">
    <property type="entry name" value="ZN2_CY6_FUNGAL_2"/>
    <property type="match status" value="1"/>
</dbReference>
<evidence type="ECO:0000259" key="3">
    <source>
        <dbReference type="PROSITE" id="PS50048"/>
    </source>
</evidence>
<evidence type="ECO:0000313" key="5">
    <source>
        <dbReference type="Proteomes" id="UP001287286"/>
    </source>
</evidence>
<feature type="region of interest" description="Disordered" evidence="2">
    <location>
        <begin position="21"/>
        <end position="55"/>
    </location>
</feature>
<feature type="region of interest" description="Disordered" evidence="2">
    <location>
        <begin position="493"/>
        <end position="555"/>
    </location>
</feature>
<feature type="compositionally biased region" description="Low complexity" evidence="2">
    <location>
        <begin position="648"/>
        <end position="657"/>
    </location>
</feature>
<feature type="region of interest" description="Disordered" evidence="2">
    <location>
        <begin position="264"/>
        <end position="284"/>
    </location>
</feature>
<dbReference type="InterPro" id="IPR036864">
    <property type="entry name" value="Zn2-C6_fun-type_DNA-bd_sf"/>
</dbReference>
<keyword evidence="1" id="KW-0539">Nucleus</keyword>
<feature type="region of interest" description="Disordered" evidence="2">
    <location>
        <begin position="965"/>
        <end position="985"/>
    </location>
</feature>
<name>A0ABR0C3C8_PURLI</name>
<gene>
    <name evidence="4" type="ORF">Purlil1_4775</name>
</gene>
<dbReference type="SMART" id="SM00066">
    <property type="entry name" value="GAL4"/>
    <property type="match status" value="1"/>
</dbReference>
<comment type="caution">
    <text evidence="4">The sequence shown here is derived from an EMBL/GenBank/DDBJ whole genome shotgun (WGS) entry which is preliminary data.</text>
</comment>
<dbReference type="InterPro" id="IPR001138">
    <property type="entry name" value="Zn2Cys6_DnaBD"/>
</dbReference>
<evidence type="ECO:0000256" key="1">
    <source>
        <dbReference type="ARBA" id="ARBA00023242"/>
    </source>
</evidence>
<proteinExistence type="predicted"/>
<dbReference type="PANTHER" id="PTHR31644:SF2">
    <property type="entry name" value="TRANSCRIPTIONAL ACTIVATOR ARO80-RELATED"/>
    <property type="match status" value="1"/>
</dbReference>
<dbReference type="PROSITE" id="PS00463">
    <property type="entry name" value="ZN2_CY6_FUNGAL_1"/>
    <property type="match status" value="1"/>
</dbReference>
<feature type="compositionally biased region" description="Basic and acidic residues" evidence="2">
    <location>
        <begin position="529"/>
        <end position="543"/>
    </location>
</feature>
<dbReference type="SUPFAM" id="SSF57701">
    <property type="entry name" value="Zn2/Cys6 DNA-binding domain"/>
    <property type="match status" value="1"/>
</dbReference>
<accession>A0ABR0C3C8</accession>
<feature type="region of interest" description="Disordered" evidence="2">
    <location>
        <begin position="588"/>
        <end position="668"/>
    </location>
</feature>
<keyword evidence="5" id="KW-1185">Reference proteome</keyword>
<feature type="compositionally biased region" description="Polar residues" evidence="2">
    <location>
        <begin position="976"/>
        <end position="985"/>
    </location>
</feature>
<reference evidence="4 5" key="1">
    <citation type="journal article" date="2024" name="Microbiol. Resour. Announc.">
        <title>Genome annotations for the ascomycete fungi Trichoderma harzianum, Trichoderma aggressivum, and Purpureocillium lilacinum.</title>
        <authorList>
            <person name="Beijen E.P.W."/>
            <person name="Ohm R.A."/>
        </authorList>
    </citation>
    <scope>NUCLEOTIDE SEQUENCE [LARGE SCALE GENOMIC DNA]</scope>
    <source>
        <strain evidence="4 5">CBS 150709</strain>
    </source>
</reference>
<feature type="compositionally biased region" description="Low complexity" evidence="2">
    <location>
        <begin position="1244"/>
        <end position="1255"/>
    </location>
</feature>
<dbReference type="InterPro" id="IPR052780">
    <property type="entry name" value="AAA_Catabolism_Regulators"/>
</dbReference>
<dbReference type="EMBL" id="JAWRVI010000014">
    <property type="protein sequence ID" value="KAK4090639.1"/>
    <property type="molecule type" value="Genomic_DNA"/>
</dbReference>
<feature type="compositionally biased region" description="Low complexity" evidence="2">
    <location>
        <begin position="381"/>
        <end position="423"/>
    </location>
</feature>
<dbReference type="PANTHER" id="PTHR31644">
    <property type="entry name" value="TRANSCRIPTIONAL ACTIVATOR ARO80-RELATED"/>
    <property type="match status" value="1"/>
</dbReference>
<dbReference type="Gene3D" id="4.10.240.10">
    <property type="entry name" value="Zn(2)-C6 fungal-type DNA-binding domain"/>
    <property type="match status" value="1"/>
</dbReference>
<sequence length="1441" mass="157332">MEVFGAGVLLVRRWYLQSSSPRPSRQFQQGRGANVTCKTQHDPGPGQGPQLANSDDWSEKRCDWLTARPLPPAIGPCVGKGGSRQALEEPFGPSGLWAAPPPLLWVPKRHRSLAGVAGRGANCWCEVQCQLLVQRGAQRGVRAAPSPVSGGHDMQWTDCHPQAHTPPQTGARKQGTARLAAANCGSQRADFCGGVAGTTTTVAGLKKRATARYECRYLAVPRDEGCATHAATVAALCRSLAHHSLSRASYATLTVFDDTSLSRATLSGGRKQGTDLRTPTKESTVQHGATVAGVPFLYPSRLRPRRPPAVLVALPLVAAANRCATPAWTPLNNPPDRFTSALALVVLANPPQAELPLPSPSRTRPRGGLALPAMAQSQYGTAQSSPSISAATPAARPRSNEQSQPPRSQSQQRDADADAQQNAQHKRVYQACIPCRRRKVRCDLGSVDNPHDPPCVRCRRESKECYFSATRRKRKTDDGEGSDADEYVIRNGRKRLHAAASPPPRLDRRFYSDVPLTPGGSHGRSQPLRRPDGSRVRDRRNGEFDGEGDANQQLENLEAQTVMRREMYGPHDALDLLYKAATDRFVVESSSRPSDNADVTSPAANHRREGSTASGTTVPAPQPTPKEPTGREAPRPTSMSVKLEHQQQLHQQQAVQQPIDPDLAQQPGIRSNPGYLSALRAWSRFRFVRAGWFTSQEAIEYIDYYYKYLSPMTPISPPTFSDPSSHITLLTEEPILTVTLLTIASRYRQMPGTGGHCRSHAIPDQLWNYLRGMIERCLWGQEAFGGGFCGSGGSSALIMEETDTSSTAPWRGMRKGSLRTLGTIESLLILTEWHPRALHFPPQEATDELMLPDYDATPMVGVDPTRNVGAGFGGKRIESWLEPAWRSDRMCWMLLSTAMGLAYELGVFDDIDEMLKDDAITRPEFQDEGYRTRANRIKRLLLIYTSQLAGRLGWTSMTPEHLRKADPAVARRRTMSSDGATPSSSSLANGFNYVPDLELDDQIIHCWAGISNAMHLGNEKLFRSRQHTTEIIQTGKYVELLREFAPMLRDWYREFELFRLPQFIRHILTIEYEYVRIYVNSLSLQAVVERCTNNAGNTAAANGDGQATNQQLSPQTMINYGKLPLGQLGGFTVHDQEYVREVVDGCRNLLRTVVEGLLPGGYLKHAPVRTYFRIISGAMFLLKTFALGAPRSDVKLSIDLMDATVEALRNCVVDDVHLGIRFADLLETLTSRLRNRFIQAPTMQQSSGRGQSPQPEGAGAAGPNGDSTANWVGGHAQRLREGLNGQCEFPGGGDLLKRACTNNLTPDRAGSPTAEGNNISATPFDLSAGNFPYPGTTSIGPSTPAAHVDSHHPPGGGMDMHMFEEWNNAGNEMWYLPPGPAFFQNMENSSVAMTAEGVNVGGLDLLEYMAMDPVQFSGIGEGPGSANGANSGNNNGGSSAA</sequence>
<dbReference type="CDD" id="cd12148">
    <property type="entry name" value="fungal_TF_MHR"/>
    <property type="match status" value="1"/>
</dbReference>
<dbReference type="Proteomes" id="UP001287286">
    <property type="component" value="Unassembled WGS sequence"/>
</dbReference>
<evidence type="ECO:0000313" key="4">
    <source>
        <dbReference type="EMBL" id="KAK4090639.1"/>
    </source>
</evidence>
<protein>
    <submittedName>
        <fullName evidence="4">Transcriptional regulator family: Fungal Specific TF</fullName>
    </submittedName>
</protein>
<organism evidence="4 5">
    <name type="scientific">Purpureocillium lilacinum</name>
    <name type="common">Paecilomyces lilacinus</name>
    <dbReference type="NCBI Taxonomy" id="33203"/>
    <lineage>
        <taxon>Eukaryota</taxon>
        <taxon>Fungi</taxon>
        <taxon>Dikarya</taxon>
        <taxon>Ascomycota</taxon>
        <taxon>Pezizomycotina</taxon>
        <taxon>Sordariomycetes</taxon>
        <taxon>Hypocreomycetidae</taxon>
        <taxon>Hypocreales</taxon>
        <taxon>Ophiocordycipitaceae</taxon>
        <taxon>Purpureocillium</taxon>
    </lineage>
</organism>
<feature type="compositionally biased region" description="Polar residues" evidence="2">
    <location>
        <begin position="588"/>
        <end position="603"/>
    </location>
</feature>
<feature type="region of interest" description="Disordered" evidence="2">
    <location>
        <begin position="375"/>
        <end position="423"/>
    </location>
</feature>
<dbReference type="Pfam" id="PF00172">
    <property type="entry name" value="Zn_clus"/>
    <property type="match status" value="1"/>
</dbReference>
<feature type="domain" description="Zn(2)-C6 fungal-type" evidence="3">
    <location>
        <begin position="431"/>
        <end position="467"/>
    </location>
</feature>
<evidence type="ECO:0000256" key="2">
    <source>
        <dbReference type="SAM" id="MobiDB-lite"/>
    </source>
</evidence>
<feature type="region of interest" description="Disordered" evidence="2">
    <location>
        <begin position="1421"/>
        <end position="1441"/>
    </location>
</feature>
<feature type="compositionally biased region" description="Low complexity" evidence="2">
    <location>
        <begin position="1426"/>
        <end position="1441"/>
    </location>
</feature>
<feature type="region of interest" description="Disordered" evidence="2">
    <location>
        <begin position="1241"/>
        <end position="1272"/>
    </location>
</feature>